<dbReference type="EMBL" id="CAUYUJ010003337">
    <property type="protein sequence ID" value="CAK0804917.1"/>
    <property type="molecule type" value="Genomic_DNA"/>
</dbReference>
<sequence>MQAPLFNRSLPTEGSTGMLSDIRDTPEVIKRVLATYLKAPPSGEGSADFPSLRQPLPEGHGLAGRTPMEVMAACNPPEGGSFNNKFVIIGCGTSNHAALVAEYLIELVNIARIPVEVQYASEYRYRKPLVRPGDVLFVVSNSGETSDAVESLRLVRKCTNGQKVLIIGVVNEADSTIAKESDAFISVLAGKEMGVASTKVFSSTILTFTLLAIALGECTKNFTEAHKTALLEAVRALPGSVQEVLDRDTKIFKSHESRLEIGECVLWDIACQNVLANNFIFLGRGFCFPVALEGAMKIKETGLAYIHAEGYPAAEMKHGPIALIDQFMSVVVIAPKCDPSYEKIKSNIEETKARSGNIIAITEYQNDDLETLCQHVIKTPPAHEYTMPLLAVIEMQLLACMMGMLRGNEVDQPRGLQKTITGQVRS</sequence>
<evidence type="ECO:0000259" key="2">
    <source>
        <dbReference type="PROSITE" id="PS51464"/>
    </source>
</evidence>
<dbReference type="InterPro" id="IPR035490">
    <property type="entry name" value="GlmS/FrlB_SIS"/>
</dbReference>
<evidence type="ECO:0000313" key="4">
    <source>
        <dbReference type="Proteomes" id="UP001189429"/>
    </source>
</evidence>
<dbReference type="InterPro" id="IPR001347">
    <property type="entry name" value="SIS_dom"/>
</dbReference>
<protein>
    <recommendedName>
        <fullName evidence="2">SIS domain-containing protein</fullName>
    </recommendedName>
</protein>
<dbReference type="InterPro" id="IPR035466">
    <property type="entry name" value="GlmS/AgaS_SIS"/>
</dbReference>
<proteinExistence type="predicted"/>
<dbReference type="PANTHER" id="PTHR10937:SF0">
    <property type="entry name" value="GLUTAMINE--FRUCTOSE-6-PHOSPHATE TRANSAMINASE (ISOMERIZING)"/>
    <property type="match status" value="1"/>
</dbReference>
<keyword evidence="1" id="KW-0677">Repeat</keyword>
<dbReference type="PANTHER" id="PTHR10937">
    <property type="entry name" value="GLUCOSAMINE--FRUCTOSE-6-PHOSPHATE AMINOTRANSFERASE, ISOMERIZING"/>
    <property type="match status" value="1"/>
</dbReference>
<evidence type="ECO:0000313" key="3">
    <source>
        <dbReference type="EMBL" id="CAK0804917.1"/>
    </source>
</evidence>
<comment type="caution">
    <text evidence="3">The sequence shown here is derived from an EMBL/GenBank/DDBJ whole genome shotgun (WGS) entry which is preliminary data.</text>
</comment>
<feature type="domain" description="SIS" evidence="2">
    <location>
        <begin position="73"/>
        <end position="223"/>
    </location>
</feature>
<gene>
    <name evidence="3" type="ORF">PCOR1329_LOCUS11589</name>
</gene>
<organism evidence="3 4">
    <name type="scientific">Prorocentrum cordatum</name>
    <dbReference type="NCBI Taxonomy" id="2364126"/>
    <lineage>
        <taxon>Eukaryota</taxon>
        <taxon>Sar</taxon>
        <taxon>Alveolata</taxon>
        <taxon>Dinophyceae</taxon>
        <taxon>Prorocentrales</taxon>
        <taxon>Prorocentraceae</taxon>
        <taxon>Prorocentrum</taxon>
    </lineage>
</organism>
<dbReference type="Proteomes" id="UP001189429">
    <property type="component" value="Unassembled WGS sequence"/>
</dbReference>
<keyword evidence="4" id="KW-1185">Reference proteome</keyword>
<dbReference type="InterPro" id="IPR046348">
    <property type="entry name" value="SIS_dom_sf"/>
</dbReference>
<feature type="domain" description="SIS" evidence="2">
    <location>
        <begin position="269"/>
        <end position="413"/>
    </location>
</feature>
<dbReference type="Gene3D" id="3.40.50.10490">
    <property type="entry name" value="Glucose-6-phosphate isomerase like protein, domain 1"/>
    <property type="match status" value="2"/>
</dbReference>
<accession>A0ABN9QJ99</accession>
<name>A0ABN9QJ99_9DINO</name>
<reference evidence="3" key="1">
    <citation type="submission" date="2023-10" db="EMBL/GenBank/DDBJ databases">
        <authorList>
            <person name="Chen Y."/>
            <person name="Shah S."/>
            <person name="Dougan E. K."/>
            <person name="Thang M."/>
            <person name="Chan C."/>
        </authorList>
    </citation>
    <scope>NUCLEOTIDE SEQUENCE [LARGE SCALE GENOMIC DNA]</scope>
</reference>
<dbReference type="Pfam" id="PF01380">
    <property type="entry name" value="SIS"/>
    <property type="match status" value="2"/>
</dbReference>
<dbReference type="SUPFAM" id="SSF53697">
    <property type="entry name" value="SIS domain"/>
    <property type="match status" value="1"/>
</dbReference>
<dbReference type="CDD" id="cd05008">
    <property type="entry name" value="SIS_GlmS_GlmD_1"/>
    <property type="match status" value="1"/>
</dbReference>
<dbReference type="CDD" id="cd05009">
    <property type="entry name" value="SIS_GlmS_GlmD_2"/>
    <property type="match status" value="1"/>
</dbReference>
<dbReference type="PROSITE" id="PS51464">
    <property type="entry name" value="SIS"/>
    <property type="match status" value="2"/>
</dbReference>
<evidence type="ECO:0000256" key="1">
    <source>
        <dbReference type="ARBA" id="ARBA00022737"/>
    </source>
</evidence>